<accession>A0AAN6E559</accession>
<evidence type="ECO:0000256" key="3">
    <source>
        <dbReference type="ARBA" id="ARBA00022989"/>
    </source>
</evidence>
<comment type="caution">
    <text evidence="8">The sequence shown here is derived from an EMBL/GenBank/DDBJ whole genome shotgun (WGS) entry which is preliminary data.</text>
</comment>
<feature type="domain" description="DUF202" evidence="7">
    <location>
        <begin position="81"/>
        <end position="158"/>
    </location>
</feature>
<keyword evidence="9" id="KW-1185">Reference proteome</keyword>
<sequence>MSLPYTPTSNYHVVETPPGLGNAARTNDVQDDRNPSETANTGMDSPEKEKGSVTEMRWREWYPTRLWVEYVCPEMPSGERRDHHSNEQTFIAWFSVAESMSALGLVVAQISRLKEHLDGELGMEGLHRSLSVSLGCACQVLAVVILLVGAYRFFETQQGLVNPARSRFTPWGIYFVTILILLFLVWLFVSQVAFDLWGSGPSGSSETVTTTG</sequence>
<reference evidence="8" key="1">
    <citation type="journal article" date="2022" name="bioRxiv">
        <title>Deciphering the potential niche of two novel black yeast fungi from a biological soil crust based on their genomes, phenotypes, and melanin regulation.</title>
        <authorList>
            <consortium name="DOE Joint Genome Institute"/>
            <person name="Carr E.C."/>
            <person name="Barton Q."/>
            <person name="Grambo S."/>
            <person name="Sullivan M."/>
            <person name="Renfro C.M."/>
            <person name="Kuo A."/>
            <person name="Pangilinan J."/>
            <person name="Lipzen A."/>
            <person name="Keymanesh K."/>
            <person name="Savage E."/>
            <person name="Barry K."/>
            <person name="Grigoriev I.V."/>
            <person name="Riekhof W.R."/>
            <person name="Harris S.S."/>
        </authorList>
    </citation>
    <scope>NUCLEOTIDE SEQUENCE</scope>
    <source>
        <strain evidence="8">JF 03-4F</strain>
    </source>
</reference>
<feature type="transmembrane region" description="Helical" evidence="6">
    <location>
        <begin position="90"/>
        <end position="110"/>
    </location>
</feature>
<feature type="region of interest" description="Disordered" evidence="5">
    <location>
        <begin position="1"/>
        <end position="54"/>
    </location>
</feature>
<comment type="subcellular location">
    <subcellularLocation>
        <location evidence="1">Endomembrane system</location>
        <topology evidence="1">Multi-pass membrane protein</topology>
    </subcellularLocation>
</comment>
<evidence type="ECO:0000256" key="5">
    <source>
        <dbReference type="SAM" id="MobiDB-lite"/>
    </source>
</evidence>
<dbReference type="PANTHER" id="PTHR34187:SF1">
    <property type="entry name" value="DUF202 DOMAIN-CONTAINING PROTEIN"/>
    <property type="match status" value="1"/>
</dbReference>
<dbReference type="AlphaFoldDB" id="A0AAN6E559"/>
<evidence type="ECO:0000256" key="2">
    <source>
        <dbReference type="ARBA" id="ARBA00022692"/>
    </source>
</evidence>
<protein>
    <recommendedName>
        <fullName evidence="7">DUF202 domain-containing protein</fullName>
    </recommendedName>
</protein>
<evidence type="ECO:0000256" key="6">
    <source>
        <dbReference type="SAM" id="Phobius"/>
    </source>
</evidence>
<dbReference type="InterPro" id="IPR052053">
    <property type="entry name" value="IM_YidH-like"/>
</dbReference>
<feature type="transmembrane region" description="Helical" evidence="6">
    <location>
        <begin position="130"/>
        <end position="151"/>
    </location>
</feature>
<keyword evidence="2 6" id="KW-0812">Transmembrane</keyword>
<keyword evidence="4 6" id="KW-0472">Membrane</keyword>
<evidence type="ECO:0000313" key="9">
    <source>
        <dbReference type="Proteomes" id="UP001203852"/>
    </source>
</evidence>
<organism evidence="8 9">
    <name type="scientific">Exophiala viscosa</name>
    <dbReference type="NCBI Taxonomy" id="2486360"/>
    <lineage>
        <taxon>Eukaryota</taxon>
        <taxon>Fungi</taxon>
        <taxon>Dikarya</taxon>
        <taxon>Ascomycota</taxon>
        <taxon>Pezizomycotina</taxon>
        <taxon>Eurotiomycetes</taxon>
        <taxon>Chaetothyriomycetidae</taxon>
        <taxon>Chaetothyriales</taxon>
        <taxon>Herpotrichiellaceae</taxon>
        <taxon>Exophiala</taxon>
    </lineage>
</organism>
<evidence type="ECO:0000256" key="1">
    <source>
        <dbReference type="ARBA" id="ARBA00004127"/>
    </source>
</evidence>
<dbReference type="PANTHER" id="PTHR34187">
    <property type="entry name" value="FGR18P"/>
    <property type="match status" value="1"/>
</dbReference>
<feature type="transmembrane region" description="Helical" evidence="6">
    <location>
        <begin position="171"/>
        <end position="194"/>
    </location>
</feature>
<keyword evidence="3 6" id="KW-1133">Transmembrane helix</keyword>
<dbReference type="GO" id="GO:0012505">
    <property type="term" value="C:endomembrane system"/>
    <property type="evidence" value="ECO:0007669"/>
    <property type="project" value="UniProtKB-SubCell"/>
</dbReference>
<evidence type="ECO:0000313" key="8">
    <source>
        <dbReference type="EMBL" id="KAI1618269.1"/>
    </source>
</evidence>
<feature type="compositionally biased region" description="Basic and acidic residues" evidence="5">
    <location>
        <begin position="45"/>
        <end position="54"/>
    </location>
</feature>
<dbReference type="EMBL" id="MU404350">
    <property type="protein sequence ID" value="KAI1618269.1"/>
    <property type="molecule type" value="Genomic_DNA"/>
</dbReference>
<dbReference type="Proteomes" id="UP001203852">
    <property type="component" value="Unassembled WGS sequence"/>
</dbReference>
<feature type="compositionally biased region" description="Polar residues" evidence="5">
    <location>
        <begin position="1"/>
        <end position="11"/>
    </location>
</feature>
<name>A0AAN6E559_9EURO</name>
<dbReference type="InterPro" id="IPR003807">
    <property type="entry name" value="DUF202"/>
</dbReference>
<evidence type="ECO:0000256" key="4">
    <source>
        <dbReference type="ARBA" id="ARBA00023136"/>
    </source>
</evidence>
<dbReference type="Pfam" id="PF02656">
    <property type="entry name" value="DUF202"/>
    <property type="match status" value="1"/>
</dbReference>
<evidence type="ECO:0000259" key="7">
    <source>
        <dbReference type="Pfam" id="PF02656"/>
    </source>
</evidence>
<proteinExistence type="predicted"/>
<gene>
    <name evidence="8" type="ORF">EDD36DRAFT_459921</name>
</gene>